<evidence type="ECO:0000313" key="4">
    <source>
        <dbReference type="Proteomes" id="UP000325003"/>
    </source>
</evidence>
<keyword evidence="1" id="KW-0732">Signal</keyword>
<dbReference type="PANTHER" id="PTHR46066:SF2">
    <property type="entry name" value="CHITINASE DOMAIN-CONTAINING PROTEIN 1"/>
    <property type="match status" value="1"/>
</dbReference>
<dbReference type="RefSeq" id="WP_149727058.1">
    <property type="nucleotide sequence ID" value="NZ_VUJV01000001.1"/>
</dbReference>
<dbReference type="PROSITE" id="PS51910">
    <property type="entry name" value="GH18_2"/>
    <property type="match status" value="1"/>
</dbReference>
<dbReference type="InterPro" id="IPR017853">
    <property type="entry name" value="GH"/>
</dbReference>
<evidence type="ECO:0000313" key="3">
    <source>
        <dbReference type="EMBL" id="KAA1421598.1"/>
    </source>
</evidence>
<evidence type="ECO:0000259" key="2">
    <source>
        <dbReference type="PROSITE" id="PS51910"/>
    </source>
</evidence>
<dbReference type="InterPro" id="IPR011583">
    <property type="entry name" value="Chitinase_II/V-like_cat"/>
</dbReference>
<evidence type="ECO:0000256" key="1">
    <source>
        <dbReference type="SAM" id="SignalP"/>
    </source>
</evidence>
<protein>
    <submittedName>
        <fullName evidence="3">Hydrolase</fullName>
    </submittedName>
</protein>
<proteinExistence type="predicted"/>
<reference evidence="3 4" key="2">
    <citation type="submission" date="2019-09" db="EMBL/GenBank/DDBJ databases">
        <authorList>
            <person name="Jin C."/>
        </authorList>
    </citation>
    <scope>NUCLEOTIDE SEQUENCE [LARGE SCALE GENOMIC DNA]</scope>
    <source>
        <strain evidence="3 4">BN130099</strain>
    </source>
</reference>
<reference evidence="3 4" key="1">
    <citation type="submission" date="2019-09" db="EMBL/GenBank/DDBJ databases">
        <title>Nocardioides panacisoli sp. nov., isolated from the soil of a ginseng field.</title>
        <authorList>
            <person name="Cho C."/>
        </authorList>
    </citation>
    <scope>NUCLEOTIDE SEQUENCE [LARGE SCALE GENOMIC DNA]</scope>
    <source>
        <strain evidence="3 4">BN130099</strain>
    </source>
</reference>
<dbReference type="AlphaFoldDB" id="A0A5B1LNB2"/>
<gene>
    <name evidence="3" type="ORF">F0U44_04785</name>
</gene>
<dbReference type="InterPro" id="IPR001223">
    <property type="entry name" value="Glyco_hydro18_cat"/>
</dbReference>
<comment type="caution">
    <text evidence="3">The sequence shown here is derived from an EMBL/GenBank/DDBJ whole genome shotgun (WGS) entry which is preliminary data.</text>
</comment>
<dbReference type="GO" id="GO:0005975">
    <property type="term" value="P:carbohydrate metabolic process"/>
    <property type="evidence" value="ECO:0007669"/>
    <property type="project" value="InterPro"/>
</dbReference>
<dbReference type="GO" id="GO:0008061">
    <property type="term" value="F:chitin binding"/>
    <property type="evidence" value="ECO:0007669"/>
    <property type="project" value="InterPro"/>
</dbReference>
<sequence length="329" mass="35510">MKRFLLGGLTLVLAALPAPAGARTPEQEVTAWILPSASPRLVARNAADLTTLSVVGIGLRADGASTSSPTRAMRRLALAGHRHGLTTELLVSNYSDALGDFDRRALHRMLSHPARIRQVADQVARIVGRGPWDGVNVDLERVRESDGAGLVAFVARLQQAMPAARTVSIDISATSSVRGYRQRGYRLADLAREVDVIDLMAYDYSGPTWTGPGPIGPLAWQRASVRALRSRVPARMIQLGVAGYGYTWPTEGTGRSITPRGARRMVQDDGADATFNREYGEWTATLSNGTVLWWSDARSYQLRAGLAERLGLRGTAVWRLGSADPLGGS</sequence>
<dbReference type="SMART" id="SM00636">
    <property type="entry name" value="Glyco_18"/>
    <property type="match status" value="1"/>
</dbReference>
<name>A0A5B1LNB2_9ACTN</name>
<dbReference type="EMBL" id="VUJV01000001">
    <property type="protein sequence ID" value="KAA1421598.1"/>
    <property type="molecule type" value="Genomic_DNA"/>
</dbReference>
<feature type="domain" description="GH18" evidence="2">
    <location>
        <begin position="27"/>
        <end position="329"/>
    </location>
</feature>
<keyword evidence="3" id="KW-0378">Hydrolase</keyword>
<organism evidence="3 4">
    <name type="scientific">Nocardioides humilatus</name>
    <dbReference type="NCBI Taxonomy" id="2607660"/>
    <lineage>
        <taxon>Bacteria</taxon>
        <taxon>Bacillati</taxon>
        <taxon>Actinomycetota</taxon>
        <taxon>Actinomycetes</taxon>
        <taxon>Propionibacteriales</taxon>
        <taxon>Nocardioidaceae</taxon>
        <taxon>Nocardioides</taxon>
    </lineage>
</organism>
<dbReference type="Proteomes" id="UP000325003">
    <property type="component" value="Unassembled WGS sequence"/>
</dbReference>
<dbReference type="GO" id="GO:0016787">
    <property type="term" value="F:hydrolase activity"/>
    <property type="evidence" value="ECO:0007669"/>
    <property type="project" value="UniProtKB-KW"/>
</dbReference>
<feature type="signal peptide" evidence="1">
    <location>
        <begin position="1"/>
        <end position="20"/>
    </location>
</feature>
<feature type="chain" id="PRO_5038406655" evidence="1">
    <location>
        <begin position="21"/>
        <end position="329"/>
    </location>
</feature>
<dbReference type="Gene3D" id="3.10.50.10">
    <property type="match status" value="1"/>
</dbReference>
<dbReference type="PANTHER" id="PTHR46066">
    <property type="entry name" value="CHITINASE DOMAIN-CONTAINING PROTEIN 1 FAMILY MEMBER"/>
    <property type="match status" value="1"/>
</dbReference>
<dbReference type="SUPFAM" id="SSF51445">
    <property type="entry name" value="(Trans)glycosidases"/>
    <property type="match status" value="1"/>
</dbReference>
<dbReference type="InterPro" id="IPR029070">
    <property type="entry name" value="Chitinase_insertion_sf"/>
</dbReference>
<keyword evidence="4" id="KW-1185">Reference proteome</keyword>
<dbReference type="Gene3D" id="3.20.20.80">
    <property type="entry name" value="Glycosidases"/>
    <property type="match status" value="1"/>
</dbReference>
<accession>A0A5B1LNB2</accession>
<dbReference type="Pfam" id="PF00704">
    <property type="entry name" value="Glyco_hydro_18"/>
    <property type="match status" value="1"/>
</dbReference>